<evidence type="ECO:0000256" key="3">
    <source>
        <dbReference type="ARBA" id="ARBA00022618"/>
    </source>
</evidence>
<keyword evidence="3" id="KW-0132">Cell division</keyword>
<feature type="compositionally biased region" description="Polar residues" evidence="6">
    <location>
        <begin position="114"/>
        <end position="126"/>
    </location>
</feature>
<name>A0AAD9N4F8_9ANNE</name>
<dbReference type="Pfam" id="PF15280">
    <property type="entry name" value="BORA_N"/>
    <property type="match status" value="1"/>
</dbReference>
<dbReference type="GO" id="GO:0005634">
    <property type="term" value="C:nucleus"/>
    <property type="evidence" value="ECO:0007669"/>
    <property type="project" value="TreeGrafter"/>
</dbReference>
<evidence type="ECO:0000256" key="1">
    <source>
        <dbReference type="ARBA" id="ARBA00010963"/>
    </source>
</evidence>
<gene>
    <name evidence="7" type="ORF">LSH36_281g09079</name>
</gene>
<dbReference type="PANTHER" id="PTHR14728">
    <property type="entry name" value="PROTEIN AURORA BOREALIS"/>
    <property type="match status" value="1"/>
</dbReference>
<protein>
    <recommendedName>
        <fullName evidence="2">Protein aurora borealis</fullName>
    </recommendedName>
</protein>
<accession>A0AAD9N4F8</accession>
<evidence type="ECO:0000313" key="7">
    <source>
        <dbReference type="EMBL" id="KAK2153939.1"/>
    </source>
</evidence>
<evidence type="ECO:0000256" key="4">
    <source>
        <dbReference type="ARBA" id="ARBA00022776"/>
    </source>
</evidence>
<dbReference type="GO" id="GO:0019901">
    <property type="term" value="F:protein kinase binding"/>
    <property type="evidence" value="ECO:0007669"/>
    <property type="project" value="TreeGrafter"/>
</dbReference>
<evidence type="ECO:0000256" key="6">
    <source>
        <dbReference type="SAM" id="MobiDB-lite"/>
    </source>
</evidence>
<comment type="caution">
    <text evidence="7">The sequence shown here is derived from an EMBL/GenBank/DDBJ whole genome shotgun (WGS) entry which is preliminary data.</text>
</comment>
<organism evidence="7 8">
    <name type="scientific">Paralvinella palmiformis</name>
    <dbReference type="NCBI Taxonomy" id="53620"/>
    <lineage>
        <taxon>Eukaryota</taxon>
        <taxon>Metazoa</taxon>
        <taxon>Spiralia</taxon>
        <taxon>Lophotrochozoa</taxon>
        <taxon>Annelida</taxon>
        <taxon>Polychaeta</taxon>
        <taxon>Sedentaria</taxon>
        <taxon>Canalipalpata</taxon>
        <taxon>Terebellida</taxon>
        <taxon>Terebelliformia</taxon>
        <taxon>Alvinellidae</taxon>
        <taxon>Paralvinella</taxon>
    </lineage>
</organism>
<proteinExistence type="inferred from homology"/>
<keyword evidence="8" id="KW-1185">Reference proteome</keyword>
<evidence type="ECO:0000256" key="2">
    <source>
        <dbReference type="ARBA" id="ARBA00020055"/>
    </source>
</evidence>
<dbReference type="GO" id="GO:0005737">
    <property type="term" value="C:cytoplasm"/>
    <property type="evidence" value="ECO:0007669"/>
    <property type="project" value="TreeGrafter"/>
</dbReference>
<keyword evidence="4" id="KW-0498">Mitosis</keyword>
<sequence length="487" mass="52991">MCERGVFNVGQPPSPIASVGMPTYISTPTNGTPDLNTDSEPHRSSQTPMKCMGHLYYNQQYKTPSINSPGWIGLAQSSPCVQTPGNSSSGSRIQAFGHLRTPSSNHSSKKGTPYQHTPNQPYNPFDSNLLEKLDGSLFSPNVFAEVQSVQQTPKSFQWTIDELAILKPADIEEFPNQPDAIPTQTDLDLEKRAQEVIDAYFANNLIAQSPWSNGSSKKNFVLPETPKTPASVNGTDSPLIFGDRKTPAVVKQTKSSVCDVACQTALTLPVEFNIEKVLGEYFTYKKEGNAEELGAQEILSMSTLRRKLFFHGEDCSPPSPVKYSECKAGRSMDYDPSPVISPLRVVHQTPKQSNYTPMETPTPSSAHFSSSPISFSHGNALTPFLRRCSTAPELIDSPGFSPILSGNSPHAHVSTAATPTSHLLQGTPGSGQVMHPLNSPGMSPIVQQDDSFTLGPTHKLRISKLRPCAEKIQIPVELRPSMENTKA</sequence>
<dbReference type="PRINTS" id="PR02038">
    <property type="entry name" value="AURORABORA"/>
</dbReference>
<dbReference type="AlphaFoldDB" id="A0AAD9N4F8"/>
<dbReference type="GO" id="GO:0007088">
    <property type="term" value="P:regulation of mitotic nuclear division"/>
    <property type="evidence" value="ECO:0007669"/>
    <property type="project" value="TreeGrafter"/>
</dbReference>
<feature type="region of interest" description="Disordered" evidence="6">
    <location>
        <begin position="1"/>
        <end position="20"/>
    </location>
</feature>
<dbReference type="EMBL" id="JAODUP010000281">
    <property type="protein sequence ID" value="KAK2153939.1"/>
    <property type="molecule type" value="Genomic_DNA"/>
</dbReference>
<evidence type="ECO:0000313" key="8">
    <source>
        <dbReference type="Proteomes" id="UP001208570"/>
    </source>
</evidence>
<keyword evidence="5" id="KW-0131">Cell cycle</keyword>
<feature type="region of interest" description="Disordered" evidence="6">
    <location>
        <begin position="26"/>
        <end position="47"/>
    </location>
</feature>
<dbReference type="PANTHER" id="PTHR14728:SF2">
    <property type="entry name" value="PROTEIN AURORA BOREALIS"/>
    <property type="match status" value="1"/>
</dbReference>
<dbReference type="GO" id="GO:0060236">
    <property type="term" value="P:regulation of mitotic spindle organization"/>
    <property type="evidence" value="ECO:0007669"/>
    <property type="project" value="TreeGrafter"/>
</dbReference>
<evidence type="ECO:0000256" key="5">
    <source>
        <dbReference type="ARBA" id="ARBA00023306"/>
    </source>
</evidence>
<reference evidence="7" key="1">
    <citation type="journal article" date="2023" name="Mol. Biol. Evol.">
        <title>Third-Generation Sequencing Reveals the Adaptive Role of the Epigenome in Three Deep-Sea Polychaetes.</title>
        <authorList>
            <person name="Perez M."/>
            <person name="Aroh O."/>
            <person name="Sun Y."/>
            <person name="Lan Y."/>
            <person name="Juniper S.K."/>
            <person name="Young C.R."/>
            <person name="Angers B."/>
            <person name="Qian P.Y."/>
        </authorList>
    </citation>
    <scope>NUCLEOTIDE SEQUENCE</scope>
    <source>
        <strain evidence="7">P08H-3</strain>
    </source>
</reference>
<dbReference type="InterPro" id="IPR023252">
    <property type="entry name" value="Aurora_borealis_protein"/>
</dbReference>
<feature type="region of interest" description="Disordered" evidence="6">
    <location>
        <begin position="79"/>
        <end position="126"/>
    </location>
</feature>
<comment type="similarity">
    <text evidence="1">Belongs to the BORA family.</text>
</comment>
<dbReference type="Proteomes" id="UP001208570">
    <property type="component" value="Unassembled WGS sequence"/>
</dbReference>
<feature type="compositionally biased region" description="Polar residues" evidence="6">
    <location>
        <begin position="79"/>
        <end position="92"/>
    </location>
</feature>
<dbReference type="GO" id="GO:0051301">
    <property type="term" value="P:cell division"/>
    <property type="evidence" value="ECO:0007669"/>
    <property type="project" value="UniProtKB-KW"/>
</dbReference>